<dbReference type="PANTHER" id="PTHR47332">
    <property type="entry name" value="SET DOMAIN-CONTAINING PROTEIN 5"/>
    <property type="match status" value="1"/>
</dbReference>
<feature type="compositionally biased region" description="Polar residues" evidence="1">
    <location>
        <begin position="53"/>
        <end position="62"/>
    </location>
</feature>
<dbReference type="SUPFAM" id="SSF82199">
    <property type="entry name" value="SET domain"/>
    <property type="match status" value="1"/>
</dbReference>
<organism evidence="3 4">
    <name type="scientific">Lepraria neglecta</name>
    <dbReference type="NCBI Taxonomy" id="209136"/>
    <lineage>
        <taxon>Eukaryota</taxon>
        <taxon>Fungi</taxon>
        <taxon>Dikarya</taxon>
        <taxon>Ascomycota</taxon>
        <taxon>Pezizomycotina</taxon>
        <taxon>Lecanoromycetes</taxon>
        <taxon>OSLEUM clade</taxon>
        <taxon>Lecanoromycetidae</taxon>
        <taxon>Lecanorales</taxon>
        <taxon>Lecanorineae</taxon>
        <taxon>Stereocaulaceae</taxon>
        <taxon>Lepraria</taxon>
    </lineage>
</organism>
<dbReference type="InterPro" id="IPR001214">
    <property type="entry name" value="SET_dom"/>
</dbReference>
<dbReference type="Proteomes" id="UP001276659">
    <property type="component" value="Unassembled WGS sequence"/>
</dbReference>
<comment type="caution">
    <text evidence="3">The sequence shown here is derived from an EMBL/GenBank/DDBJ whole genome shotgun (WGS) entry which is preliminary data.</text>
</comment>
<evidence type="ECO:0000256" key="1">
    <source>
        <dbReference type="SAM" id="MobiDB-lite"/>
    </source>
</evidence>
<protein>
    <recommendedName>
        <fullName evidence="2">SET domain-containing protein</fullName>
    </recommendedName>
</protein>
<dbReference type="EMBL" id="JASNWA010000010">
    <property type="protein sequence ID" value="KAK3168915.1"/>
    <property type="molecule type" value="Genomic_DNA"/>
</dbReference>
<evidence type="ECO:0000313" key="3">
    <source>
        <dbReference type="EMBL" id="KAK3168915.1"/>
    </source>
</evidence>
<evidence type="ECO:0000313" key="4">
    <source>
        <dbReference type="Proteomes" id="UP001276659"/>
    </source>
</evidence>
<feature type="compositionally biased region" description="Basic residues" evidence="1">
    <location>
        <begin position="84"/>
        <end position="99"/>
    </location>
</feature>
<dbReference type="CDD" id="cd20071">
    <property type="entry name" value="SET_SMYD"/>
    <property type="match status" value="1"/>
</dbReference>
<feature type="compositionally biased region" description="Low complexity" evidence="1">
    <location>
        <begin position="330"/>
        <end position="339"/>
    </location>
</feature>
<accession>A0AAD9Z0D6</accession>
<evidence type="ECO:0000259" key="2">
    <source>
        <dbReference type="PROSITE" id="PS50280"/>
    </source>
</evidence>
<gene>
    <name evidence="3" type="ORF">OEA41_005363</name>
</gene>
<dbReference type="Pfam" id="PF00856">
    <property type="entry name" value="SET"/>
    <property type="match status" value="1"/>
</dbReference>
<dbReference type="PROSITE" id="PS50280">
    <property type="entry name" value="SET"/>
    <property type="match status" value="1"/>
</dbReference>
<feature type="compositionally biased region" description="Basic and acidic residues" evidence="1">
    <location>
        <begin position="274"/>
        <end position="295"/>
    </location>
</feature>
<feature type="compositionally biased region" description="Polar residues" evidence="1">
    <location>
        <begin position="1"/>
        <end position="14"/>
    </location>
</feature>
<sequence>MASKTAASITTPSVNIAPAEVSPIMSSQAPTMTRVGGKRKNHRGCRKTKKTQASKTKPQASSDTEKEDVPAKAVEVSLNEPAKQRKPKAKKKKRSKKAKAQPELVDEKTEAAIPQDEVVAPAEEQVDAGTKVGDPASFENEAINAGRNKAAKNTRKDHLADYGEDNNTEATDQEAQGVAKEVIITKEDIGVLNTPGQDYLLKSREQGRLLNTPEQDHLSTVTEGVAIETPNDTAIALEQQAAKTETASTATTKKEDEDGATVKQTNGVAGGDNEDSKDKDDVGSKTVKQDQKSSAKDATAVLRDGDPLNTSKQDGARDVNEQAVIDAPQEKATATAQETARTEEEDAAAEKYEDSDSTVTPDNHVTNKHNQGSGVKDETNGVAEVVASEHGFKCDEHVAAAATVDTASRTIPRKPNLRLSPPCTPNNETLMQNHSAPTSSPIYEIKPIAGKGIGMFATHPIPRGTRILHERPLLLLERDLGGDIYDVPLKFSKMSPEGQAAFLSLAATPHAERDPNRLEWLHIISQSEAYAGFNMPMAERQRLLQIFETNSFSADEGSAIVFDASRMNHSCTPNVYHNWNAGLGALTVHAIRDVETGEEIVTSYINICVYQSARQDQLDRYGFNCDCKACDMGTKFGRASEARRQRLCVVNRQVVLRYLCPDRSELDNDDCTVVEIIKILKEEGIVNMELTRHYRIAAALSSIIGNFTRACEWAEKALELTKVCTGTDYVSYSQDEENLRMLMEAKRKEDAIAAGRKTFPKAMI</sequence>
<dbReference type="Gene3D" id="2.170.270.10">
    <property type="entry name" value="SET domain"/>
    <property type="match status" value="1"/>
</dbReference>
<dbReference type="PANTHER" id="PTHR47332:SF2">
    <property type="entry name" value="SET-6"/>
    <property type="match status" value="1"/>
</dbReference>
<name>A0AAD9Z0D6_9LECA</name>
<feature type="region of interest" description="Disordered" evidence="1">
    <location>
        <begin position="1"/>
        <end position="175"/>
    </location>
</feature>
<feature type="domain" description="SET" evidence="2">
    <location>
        <begin position="441"/>
        <end position="605"/>
    </location>
</feature>
<feature type="compositionally biased region" description="Polar residues" evidence="1">
    <location>
        <begin position="357"/>
        <end position="373"/>
    </location>
</feature>
<reference evidence="3" key="1">
    <citation type="submission" date="2022-11" db="EMBL/GenBank/DDBJ databases">
        <title>Chromosomal genome sequence assembly and mating type (MAT) locus characterization of the leprose asexual lichenized fungus Lepraria neglecta (Nyl.) Erichsen.</title>
        <authorList>
            <person name="Allen J.L."/>
            <person name="Pfeffer B."/>
        </authorList>
    </citation>
    <scope>NUCLEOTIDE SEQUENCE</scope>
    <source>
        <strain evidence="3">Allen 5258</strain>
    </source>
</reference>
<feature type="region of interest" description="Disordered" evidence="1">
    <location>
        <begin position="227"/>
        <end position="378"/>
    </location>
</feature>
<dbReference type="SMART" id="SM00317">
    <property type="entry name" value="SET"/>
    <property type="match status" value="1"/>
</dbReference>
<dbReference type="InterPro" id="IPR046341">
    <property type="entry name" value="SET_dom_sf"/>
</dbReference>
<feature type="compositionally biased region" description="Basic residues" evidence="1">
    <location>
        <begin position="36"/>
        <end position="52"/>
    </location>
</feature>
<dbReference type="AlphaFoldDB" id="A0AAD9Z0D6"/>
<keyword evidence="4" id="KW-1185">Reference proteome</keyword>
<proteinExistence type="predicted"/>
<feature type="compositionally biased region" description="Low complexity" evidence="1">
    <location>
        <begin position="238"/>
        <end position="251"/>
    </location>
</feature>
<dbReference type="InterPro" id="IPR053185">
    <property type="entry name" value="SET_domain_protein"/>
</dbReference>